<name>A0AAU9XJL3_9CNID</name>
<dbReference type="Proteomes" id="UP001159428">
    <property type="component" value="Unassembled WGS sequence"/>
</dbReference>
<evidence type="ECO:0000313" key="1">
    <source>
        <dbReference type="EMBL" id="CAH3148792.1"/>
    </source>
</evidence>
<sequence length="197" mass="22990">MQINKGTTNNKIIMQELHALSWLSALHNYHITLTYLEDDVHAFVTSKLEHCNSLLYGVPKYAIQKLQSVQNAAARLITSSRKFDRITPVLFDLHWLPISERIKFKIILLTHKALHQQSPVYIQDLIRRYSTSRTLRSSSTLRLTPVSFNLKSYGYRAFAVSAPELWNKLPDDIRSCDNLNIFKRKLKTHLFKNYFNV</sequence>
<dbReference type="AlphaFoldDB" id="A0AAU9XJL3"/>
<organism evidence="1 2">
    <name type="scientific">Pocillopora meandrina</name>
    <dbReference type="NCBI Taxonomy" id="46732"/>
    <lineage>
        <taxon>Eukaryota</taxon>
        <taxon>Metazoa</taxon>
        <taxon>Cnidaria</taxon>
        <taxon>Anthozoa</taxon>
        <taxon>Hexacorallia</taxon>
        <taxon>Scleractinia</taxon>
        <taxon>Astrocoeniina</taxon>
        <taxon>Pocilloporidae</taxon>
        <taxon>Pocillopora</taxon>
    </lineage>
</organism>
<comment type="caution">
    <text evidence="1">The sequence shown here is derived from an EMBL/GenBank/DDBJ whole genome shotgun (WGS) entry which is preliminary data.</text>
</comment>
<gene>
    <name evidence="1" type="ORF">PMEA_00024121</name>
</gene>
<dbReference type="EMBL" id="CALNXJ010000045">
    <property type="protein sequence ID" value="CAH3148792.1"/>
    <property type="molecule type" value="Genomic_DNA"/>
</dbReference>
<proteinExistence type="predicted"/>
<accession>A0AAU9XJL3</accession>
<keyword evidence="2" id="KW-1185">Reference proteome</keyword>
<reference evidence="1 2" key="1">
    <citation type="submission" date="2022-05" db="EMBL/GenBank/DDBJ databases">
        <authorList>
            <consortium name="Genoscope - CEA"/>
            <person name="William W."/>
        </authorList>
    </citation>
    <scope>NUCLEOTIDE SEQUENCE [LARGE SCALE GENOMIC DNA]</scope>
</reference>
<evidence type="ECO:0000313" key="2">
    <source>
        <dbReference type="Proteomes" id="UP001159428"/>
    </source>
</evidence>
<protein>
    <submittedName>
        <fullName evidence="1">Uncharacterized protein</fullName>
    </submittedName>
</protein>